<comment type="caution">
    <text evidence="1">The sequence shown here is derived from an EMBL/GenBank/DDBJ whole genome shotgun (WGS) entry which is preliminary data.</text>
</comment>
<proteinExistence type="predicted"/>
<dbReference type="EMBL" id="VSSQ01059803">
    <property type="protein sequence ID" value="MPN13308.1"/>
    <property type="molecule type" value="Genomic_DNA"/>
</dbReference>
<name>A0A645FFZ0_9ZZZZ</name>
<accession>A0A645FFZ0</accession>
<evidence type="ECO:0000313" key="1">
    <source>
        <dbReference type="EMBL" id="MPN13308.1"/>
    </source>
</evidence>
<organism evidence="1">
    <name type="scientific">bioreactor metagenome</name>
    <dbReference type="NCBI Taxonomy" id="1076179"/>
    <lineage>
        <taxon>unclassified sequences</taxon>
        <taxon>metagenomes</taxon>
        <taxon>ecological metagenomes</taxon>
    </lineage>
</organism>
<protein>
    <submittedName>
        <fullName evidence="1">Uncharacterized protein</fullName>
    </submittedName>
</protein>
<gene>
    <name evidence="1" type="ORF">SDC9_160629</name>
</gene>
<sequence>MFVNDVTCTVKPFETDILDVRTVQIAFGTYTEKDDSTVGRAIVTHVVKAKRCKLVFYTTFVFCQNFLSYGLRQKLFFDKFYVQIIDGSS</sequence>
<dbReference type="AlphaFoldDB" id="A0A645FFZ0"/>
<reference evidence="1" key="1">
    <citation type="submission" date="2019-08" db="EMBL/GenBank/DDBJ databases">
        <authorList>
            <person name="Kucharzyk K."/>
            <person name="Murdoch R.W."/>
            <person name="Higgins S."/>
            <person name="Loffler F."/>
        </authorList>
    </citation>
    <scope>NUCLEOTIDE SEQUENCE</scope>
</reference>